<dbReference type="GO" id="GO:0016779">
    <property type="term" value="F:nucleotidyltransferase activity"/>
    <property type="evidence" value="ECO:0007669"/>
    <property type="project" value="UniProtKB-UniRule"/>
</dbReference>
<keyword evidence="2 3" id="KW-0819">tRNA processing</keyword>
<dbReference type="AlphaFoldDB" id="A0AAV9DJ94"/>
<dbReference type="GO" id="GO:0016783">
    <property type="term" value="F:sulfurtransferase activity"/>
    <property type="evidence" value="ECO:0007669"/>
    <property type="project" value="TreeGrafter"/>
</dbReference>
<sequence length="471" mass="51428">MACNGSSSCQSGCFAGGDEEPENGEIHIDRMSSLSVSTPKDGRTSCPKCGEETAPQNPSPDGGLCLACFRASLFGKFKLAVTANSMISPSDNVLVAFSGGPSSRVALQFVHEMQCKAQKNFDASRDRALPVFGVGVAFIDESSVSSITSDEVREAIREIGVIVLELAPPVKELHVGVLESSCFAGSDDGRERLSGLLGTIGDVTGRDDFMRHLRMLSLQKIALENGYNRLVLGSCTSNIACHVISATVKGQGYSLPADVQYVDGRWEVPVVFPLRDCPSRELSLLCQLDGLKTQRFLDRPSSGINGLVSSFLARLQEENPSRERTIVRTAEKLTPFSFNKIPETESNDILAARRRRRAQSAKREESIHSEVLCPVCSSPLDLSESQSLKTVLSSCPTRDEAFAAHCCHSCNLQILPNESLKFSDFYSLLPQPMMERAKDIASANQAWLRMIYPGVQLSGKHLQRQLVSQWF</sequence>
<evidence type="ECO:0000313" key="6">
    <source>
        <dbReference type="Proteomes" id="UP001180020"/>
    </source>
</evidence>
<evidence type="ECO:0000256" key="4">
    <source>
        <dbReference type="SAM" id="MobiDB-lite"/>
    </source>
</evidence>
<dbReference type="PANTHER" id="PTHR20882">
    <property type="entry name" value="CYTOPLASMIC TRNA 2-THIOLATION PROTEIN 2"/>
    <property type="match status" value="1"/>
</dbReference>
<keyword evidence="6" id="KW-1185">Reference proteome</keyword>
<reference evidence="5" key="2">
    <citation type="submission" date="2023-06" db="EMBL/GenBank/DDBJ databases">
        <authorList>
            <person name="Ma L."/>
            <person name="Liu K.-W."/>
            <person name="Li Z."/>
            <person name="Hsiao Y.-Y."/>
            <person name="Qi Y."/>
            <person name="Fu T."/>
            <person name="Tang G."/>
            <person name="Zhang D."/>
            <person name="Sun W.-H."/>
            <person name="Liu D.-K."/>
            <person name="Li Y."/>
            <person name="Chen G.-Z."/>
            <person name="Liu X.-D."/>
            <person name="Liao X.-Y."/>
            <person name="Jiang Y.-T."/>
            <person name="Yu X."/>
            <person name="Hao Y."/>
            <person name="Huang J."/>
            <person name="Zhao X.-W."/>
            <person name="Ke S."/>
            <person name="Chen Y.-Y."/>
            <person name="Wu W.-L."/>
            <person name="Hsu J.-L."/>
            <person name="Lin Y.-F."/>
            <person name="Huang M.-D."/>
            <person name="Li C.-Y."/>
            <person name="Huang L."/>
            <person name="Wang Z.-W."/>
            <person name="Zhao X."/>
            <person name="Zhong W.-Y."/>
            <person name="Peng D.-H."/>
            <person name="Ahmad S."/>
            <person name="Lan S."/>
            <person name="Zhang J.-S."/>
            <person name="Tsai W.-C."/>
            <person name="Van De Peer Y."/>
            <person name="Liu Z.-J."/>
        </authorList>
    </citation>
    <scope>NUCLEOTIDE SEQUENCE</scope>
    <source>
        <strain evidence="5">CP</strain>
        <tissue evidence="5">Leaves</tissue>
    </source>
</reference>
<dbReference type="PANTHER" id="PTHR20882:SF14">
    <property type="entry name" value="CYTOPLASMIC TRNA 2-THIOLATION PROTEIN 2"/>
    <property type="match status" value="1"/>
</dbReference>
<dbReference type="InterPro" id="IPR019407">
    <property type="entry name" value="CTU2"/>
</dbReference>
<comment type="similarity">
    <text evidence="3">Belongs to the CTU2/NCS2 family.</text>
</comment>
<accession>A0AAV9DJ94</accession>
<organism evidence="5 6">
    <name type="scientific">Acorus calamus</name>
    <name type="common">Sweet flag</name>
    <dbReference type="NCBI Taxonomy" id="4465"/>
    <lineage>
        <taxon>Eukaryota</taxon>
        <taxon>Viridiplantae</taxon>
        <taxon>Streptophyta</taxon>
        <taxon>Embryophyta</taxon>
        <taxon>Tracheophyta</taxon>
        <taxon>Spermatophyta</taxon>
        <taxon>Magnoliopsida</taxon>
        <taxon>Liliopsida</taxon>
        <taxon>Acoraceae</taxon>
        <taxon>Acorus</taxon>
    </lineage>
</organism>
<protein>
    <recommendedName>
        <fullName evidence="3">Cytoplasmic tRNA 2-thiolation protein 2</fullName>
    </recommendedName>
</protein>
<dbReference type="InterPro" id="IPR014729">
    <property type="entry name" value="Rossmann-like_a/b/a_fold"/>
</dbReference>
<dbReference type="Proteomes" id="UP001180020">
    <property type="component" value="Unassembled WGS sequence"/>
</dbReference>
<name>A0AAV9DJ94_ACOCL</name>
<reference evidence="5" key="1">
    <citation type="journal article" date="2023" name="Nat. Commun.">
        <title>Diploid and tetraploid genomes of Acorus and the evolution of monocots.</title>
        <authorList>
            <person name="Ma L."/>
            <person name="Liu K.W."/>
            <person name="Li Z."/>
            <person name="Hsiao Y.Y."/>
            <person name="Qi Y."/>
            <person name="Fu T."/>
            <person name="Tang G.D."/>
            <person name="Zhang D."/>
            <person name="Sun W.H."/>
            <person name="Liu D.K."/>
            <person name="Li Y."/>
            <person name="Chen G.Z."/>
            <person name="Liu X.D."/>
            <person name="Liao X.Y."/>
            <person name="Jiang Y.T."/>
            <person name="Yu X."/>
            <person name="Hao Y."/>
            <person name="Huang J."/>
            <person name="Zhao X.W."/>
            <person name="Ke S."/>
            <person name="Chen Y.Y."/>
            <person name="Wu W.L."/>
            <person name="Hsu J.L."/>
            <person name="Lin Y.F."/>
            <person name="Huang M.D."/>
            <person name="Li C.Y."/>
            <person name="Huang L."/>
            <person name="Wang Z.W."/>
            <person name="Zhao X."/>
            <person name="Zhong W.Y."/>
            <person name="Peng D.H."/>
            <person name="Ahmad S."/>
            <person name="Lan S."/>
            <person name="Zhang J.S."/>
            <person name="Tsai W.C."/>
            <person name="Van de Peer Y."/>
            <person name="Liu Z.J."/>
        </authorList>
    </citation>
    <scope>NUCLEOTIDE SEQUENCE</scope>
    <source>
        <strain evidence="5">CP</strain>
    </source>
</reference>
<comment type="caution">
    <text evidence="5">The sequence shown here is derived from an EMBL/GenBank/DDBJ whole genome shotgun (WGS) entry which is preliminary data.</text>
</comment>
<dbReference type="HAMAP" id="MF_03054">
    <property type="entry name" value="CTU2"/>
    <property type="match status" value="1"/>
</dbReference>
<dbReference type="GO" id="GO:0000049">
    <property type="term" value="F:tRNA binding"/>
    <property type="evidence" value="ECO:0007669"/>
    <property type="project" value="InterPro"/>
</dbReference>
<dbReference type="GO" id="GO:0032447">
    <property type="term" value="P:protein urmylation"/>
    <property type="evidence" value="ECO:0007669"/>
    <property type="project" value="UniProtKB-UniRule"/>
</dbReference>
<evidence type="ECO:0000256" key="2">
    <source>
        <dbReference type="ARBA" id="ARBA00022694"/>
    </source>
</evidence>
<dbReference type="EMBL" id="JAUJYO010000013">
    <property type="protein sequence ID" value="KAK1301085.1"/>
    <property type="molecule type" value="Genomic_DNA"/>
</dbReference>
<comment type="function">
    <text evidence="3">Plays a central role in 2-thiolation of mcm(5)S(2)U at tRNA wobble positions of tRNA(Lys), tRNA(Glu) and tRNA(Gln). May act by forming a heterodimer with NCS6/CTU1 that ligates sulfur from thiocarboxylated URM1 onto the uridine of tRNAs at wobble position.</text>
</comment>
<dbReference type="Gene3D" id="3.40.50.620">
    <property type="entry name" value="HUPs"/>
    <property type="match status" value="1"/>
</dbReference>
<feature type="region of interest" description="Disordered" evidence="4">
    <location>
        <begin position="30"/>
        <end position="59"/>
    </location>
</feature>
<evidence type="ECO:0000256" key="1">
    <source>
        <dbReference type="ARBA" id="ARBA00022490"/>
    </source>
</evidence>
<dbReference type="SUPFAM" id="SSF52402">
    <property type="entry name" value="Adenine nucleotide alpha hydrolases-like"/>
    <property type="match status" value="1"/>
</dbReference>
<dbReference type="GO" id="GO:0005829">
    <property type="term" value="C:cytosol"/>
    <property type="evidence" value="ECO:0007669"/>
    <property type="project" value="TreeGrafter"/>
</dbReference>
<evidence type="ECO:0000256" key="3">
    <source>
        <dbReference type="HAMAP-Rule" id="MF_03054"/>
    </source>
</evidence>
<comment type="subcellular location">
    <subcellularLocation>
        <location evidence="3">Cytoplasm</location>
    </subcellularLocation>
</comment>
<gene>
    <name evidence="5" type="primary">CTU2</name>
    <name evidence="5" type="ORF">QJS10_CPB13g00398</name>
</gene>
<dbReference type="GO" id="GO:0002143">
    <property type="term" value="P:tRNA wobble position uridine thiolation"/>
    <property type="evidence" value="ECO:0007669"/>
    <property type="project" value="TreeGrafter"/>
</dbReference>
<proteinExistence type="inferred from homology"/>
<keyword evidence="1 3" id="KW-0963">Cytoplasm</keyword>
<comment type="pathway">
    <text evidence="3">tRNA modification; 5-methoxycarbonylmethyl-2-thiouridine-tRNA biosynthesis.</text>
</comment>
<evidence type="ECO:0000313" key="5">
    <source>
        <dbReference type="EMBL" id="KAK1301085.1"/>
    </source>
</evidence>